<dbReference type="AlphaFoldDB" id="A0A3E0H6R4"/>
<comment type="caution">
    <text evidence="3">The sequence shown here is derived from an EMBL/GenBank/DDBJ whole genome shotgun (WGS) entry which is preliminary data.</text>
</comment>
<evidence type="ECO:0000259" key="2">
    <source>
        <dbReference type="Pfam" id="PF03061"/>
    </source>
</evidence>
<evidence type="ECO:0000313" key="3">
    <source>
        <dbReference type="EMBL" id="REH39065.1"/>
    </source>
</evidence>
<sequence>MNLFTPSDSDSYQILPSAIKAAKQFSDNVPHNRDLGMLVESLGDSSAIMRLPYRDLLIGDSERGWVYSSVLYSLADATSGMAVFCALNELTSIATLDLRIDYLRPTLAGHDLIAHAICYRLARQVAFTRCTLRLEGSNEVCAIATGTFYCGKRTGTHTISTIED</sequence>
<evidence type="ECO:0000256" key="1">
    <source>
        <dbReference type="ARBA" id="ARBA00022801"/>
    </source>
</evidence>
<dbReference type="PANTHER" id="PTHR43240:SF7">
    <property type="entry name" value="BLR7284 PROTEIN"/>
    <property type="match status" value="1"/>
</dbReference>
<gene>
    <name evidence="3" type="ORF">DFR26_1240</name>
</gene>
<dbReference type="InterPro" id="IPR029069">
    <property type="entry name" value="HotDog_dom_sf"/>
</dbReference>
<dbReference type="PANTHER" id="PTHR43240">
    <property type="entry name" value="1,4-DIHYDROXY-2-NAPHTHOYL-COA THIOESTERASE 1"/>
    <property type="match status" value="1"/>
</dbReference>
<dbReference type="Gene3D" id="3.10.129.10">
    <property type="entry name" value="Hotdog Thioesterase"/>
    <property type="match status" value="1"/>
</dbReference>
<dbReference type="GO" id="GO:0061522">
    <property type="term" value="F:1,4-dihydroxy-2-naphthoyl-CoA thioesterase activity"/>
    <property type="evidence" value="ECO:0007669"/>
    <property type="project" value="TreeGrafter"/>
</dbReference>
<keyword evidence="4" id="KW-1185">Reference proteome</keyword>
<dbReference type="RefSeq" id="WP_116208069.1">
    <property type="nucleotide sequence ID" value="NZ_QUNR01000002.1"/>
</dbReference>
<dbReference type="OrthoDB" id="9813158at2"/>
<dbReference type="CDD" id="cd03443">
    <property type="entry name" value="PaaI_thioesterase"/>
    <property type="match status" value="1"/>
</dbReference>
<dbReference type="SUPFAM" id="SSF54637">
    <property type="entry name" value="Thioesterase/thiol ester dehydrase-isomerase"/>
    <property type="match status" value="1"/>
</dbReference>
<dbReference type="GO" id="GO:0005829">
    <property type="term" value="C:cytosol"/>
    <property type="evidence" value="ECO:0007669"/>
    <property type="project" value="TreeGrafter"/>
</dbReference>
<organism evidence="3 4">
    <name type="scientific">Paraperlucidibaca baekdonensis</name>
    <dbReference type="NCBI Taxonomy" id="748120"/>
    <lineage>
        <taxon>Bacteria</taxon>
        <taxon>Pseudomonadati</taxon>
        <taxon>Pseudomonadota</taxon>
        <taxon>Gammaproteobacteria</taxon>
        <taxon>Moraxellales</taxon>
        <taxon>Moraxellaceae</taxon>
        <taxon>Paraperlucidibaca</taxon>
    </lineage>
</organism>
<dbReference type="Pfam" id="PF03061">
    <property type="entry name" value="4HBT"/>
    <property type="match status" value="1"/>
</dbReference>
<proteinExistence type="predicted"/>
<name>A0A3E0H6R4_9GAMM</name>
<reference evidence="3 4" key="1">
    <citation type="submission" date="2018-08" db="EMBL/GenBank/DDBJ databases">
        <title>Genomic Encyclopedia of Type Strains, Phase IV (KMG-IV): sequencing the most valuable type-strain genomes for metagenomic binning, comparative biology and taxonomic classification.</title>
        <authorList>
            <person name="Goeker M."/>
        </authorList>
    </citation>
    <scope>NUCLEOTIDE SEQUENCE [LARGE SCALE GENOMIC DNA]</scope>
    <source>
        <strain evidence="3 4">DSM 26022</strain>
    </source>
</reference>
<protein>
    <submittedName>
        <fullName evidence="3">Uncharacterized protein (TIGR00369 family)</fullName>
    </submittedName>
</protein>
<dbReference type="InterPro" id="IPR006683">
    <property type="entry name" value="Thioestr_dom"/>
</dbReference>
<evidence type="ECO:0000313" key="4">
    <source>
        <dbReference type="Proteomes" id="UP000256774"/>
    </source>
</evidence>
<dbReference type="EMBL" id="QUNR01000002">
    <property type="protein sequence ID" value="REH39065.1"/>
    <property type="molecule type" value="Genomic_DNA"/>
</dbReference>
<accession>A0A3E0H6R4</accession>
<dbReference type="NCBIfam" id="TIGR00369">
    <property type="entry name" value="unchar_dom_1"/>
    <property type="match status" value="1"/>
</dbReference>
<dbReference type="InterPro" id="IPR003736">
    <property type="entry name" value="PAAI_dom"/>
</dbReference>
<keyword evidence="1" id="KW-0378">Hydrolase</keyword>
<dbReference type="Proteomes" id="UP000256774">
    <property type="component" value="Unassembled WGS sequence"/>
</dbReference>
<feature type="domain" description="Thioesterase" evidence="2">
    <location>
        <begin position="65"/>
        <end position="141"/>
    </location>
</feature>